<keyword evidence="3" id="KW-1185">Reference proteome</keyword>
<feature type="chain" id="PRO_5047097226" evidence="1">
    <location>
        <begin position="20"/>
        <end position="377"/>
    </location>
</feature>
<comment type="caution">
    <text evidence="2">The sequence shown here is derived from an EMBL/GenBank/DDBJ whole genome shotgun (WGS) entry which is preliminary data.</text>
</comment>
<accession>A0ABT2IES7</accession>
<dbReference type="RefSeq" id="WP_259827712.1">
    <property type="nucleotide sequence ID" value="NZ_JANZQH010000002.1"/>
</dbReference>
<gene>
    <name evidence="2" type="ORF">NZD88_04300</name>
</gene>
<evidence type="ECO:0000256" key="1">
    <source>
        <dbReference type="SAM" id="SignalP"/>
    </source>
</evidence>
<reference evidence="2" key="1">
    <citation type="submission" date="2022-08" db="EMBL/GenBank/DDBJ databases">
        <title>Chryseobacterium antibioticum,isolated from the rhizosphere soil of Pyrola in Tibet.</title>
        <authorList>
            <person name="Kan Y."/>
        </authorList>
    </citation>
    <scope>NUCLEOTIDE SEQUENCE</scope>
    <source>
        <strain evidence="2">Pc2-12</strain>
    </source>
</reference>
<sequence>MKNSLLPMIVLFCSTTIYSQVGVNTTSPKSTLDITAKNAIGTSTNADGILIPRVDRQRALSMTSVEPSTLIYVNNISTATATGQASNIDAIGFYYFDGSTSKWTKLNIGGVTADFTPDAFIDNSANSMVKLGTTSSGGSRASGSDFVIKDNGSVGIGIASPKAKLDISGTDSGVRLPQLTTAQRDAIASDRAHTATLLYNKDINKLQVNVGTDTNRIWATLGSMSETLNTSATFTSNASQTITYTSPNNGDRVRFQSQIYNSTPAGYISKVNNNTDFVLKGGRTYKVDVNMGRLKTSDAKHTWCHVFDTAGSEYASVSVIPQSYTLVNWNSANTMSTYITIPEGSTKTIYVKCAKQDSGNVIINDAIAPQISLTIMD</sequence>
<protein>
    <submittedName>
        <fullName evidence="2">Uncharacterized protein</fullName>
    </submittedName>
</protein>
<proteinExistence type="predicted"/>
<organism evidence="2 3">
    <name type="scientific">Chryseobacterium pyrolae</name>
    <dbReference type="NCBI Taxonomy" id="2987481"/>
    <lineage>
        <taxon>Bacteria</taxon>
        <taxon>Pseudomonadati</taxon>
        <taxon>Bacteroidota</taxon>
        <taxon>Flavobacteriia</taxon>
        <taxon>Flavobacteriales</taxon>
        <taxon>Weeksellaceae</taxon>
        <taxon>Chryseobacterium group</taxon>
        <taxon>Chryseobacterium</taxon>
    </lineage>
</organism>
<evidence type="ECO:0000313" key="2">
    <source>
        <dbReference type="EMBL" id="MCT2406777.1"/>
    </source>
</evidence>
<name>A0ABT2IES7_9FLAO</name>
<feature type="signal peptide" evidence="1">
    <location>
        <begin position="1"/>
        <end position="19"/>
    </location>
</feature>
<dbReference type="EMBL" id="JANZQH010000002">
    <property type="protein sequence ID" value="MCT2406777.1"/>
    <property type="molecule type" value="Genomic_DNA"/>
</dbReference>
<dbReference type="Proteomes" id="UP001142057">
    <property type="component" value="Unassembled WGS sequence"/>
</dbReference>
<evidence type="ECO:0000313" key="3">
    <source>
        <dbReference type="Proteomes" id="UP001142057"/>
    </source>
</evidence>
<keyword evidence="1" id="KW-0732">Signal</keyword>